<keyword evidence="8" id="KW-1185">Reference proteome</keyword>
<name>A0A8R1I3G6_CAEJA</name>
<dbReference type="AlphaFoldDB" id="A0A8R1I3G6"/>
<dbReference type="Pfam" id="PF00618">
    <property type="entry name" value="RasGEF_N"/>
    <property type="match status" value="1"/>
</dbReference>
<dbReference type="Gene3D" id="1.20.870.10">
    <property type="entry name" value="Son of sevenless (SoS) protein Chain: S domain 1"/>
    <property type="match status" value="1"/>
</dbReference>
<dbReference type="InterPro" id="IPR036390">
    <property type="entry name" value="WH_DNA-bd_sf"/>
</dbReference>
<organism evidence="7 8">
    <name type="scientific">Caenorhabditis japonica</name>
    <dbReference type="NCBI Taxonomy" id="281687"/>
    <lineage>
        <taxon>Eukaryota</taxon>
        <taxon>Metazoa</taxon>
        <taxon>Ecdysozoa</taxon>
        <taxon>Nematoda</taxon>
        <taxon>Chromadorea</taxon>
        <taxon>Rhabditida</taxon>
        <taxon>Rhabditina</taxon>
        <taxon>Rhabditomorpha</taxon>
        <taxon>Rhabditoidea</taxon>
        <taxon>Rhabditidae</taxon>
        <taxon>Peloderinae</taxon>
        <taxon>Caenorhabditis</taxon>
    </lineage>
</organism>
<dbReference type="GO" id="GO:0007265">
    <property type="term" value="P:Ras protein signal transduction"/>
    <property type="evidence" value="ECO:0007669"/>
    <property type="project" value="TreeGrafter"/>
</dbReference>
<sequence length="1092" mass="124348">MERIISRVRRLSPLHTFSDALLISLLSESDFQPDIIQQGVVLFEKDELTSYWYLLLSGEVQLYSKNYVSHNSIEHLTPTIFAQAGDFKHLKTLRSGALFGDLSTMTHSCSCIVSRPAQLIRIAQSHFLSIYSKHGDHLQPCIVIMHDILLEGETPVEPTPILSTGDFSEKTNGVDIPIQEAQTQTQPRFSYREILRKERENAQIPLIADHYETARAAGPTKTEERNFIEFHNPAGIEKQVQESGEVLLSKMMTDPNQVIRNITTQHTRVQNCMIGAEMIDWLLTLFVSTSTTSSSLSRIQMSAIWQVLLNHGVIAHIDGEHLFLDKNNSYYRWVTVAPNRNRKRGQNAPNIEEISKSIHLLSTIAPETLFLMIVSKPDFERSPEELEIVYEEITYIKALSHLSTMVKRELAKFLNIQQYDNAGSIVFRQGEIGNYWYIVLKGAVEVSVNGRKACELREGDDFGKLALVNDLPRSATVVTYEDNSMFLVVDKYHFNQILHQVESNTVRLREYGEDVLVLEKVDIPRGAALENADSGSFNCGYSVMAGKAQKILEYVLETRIDALVIDELDQFLEDFLLTHDAFMPDNTVCNFLKSYYFRPQYKTTQSTLAAENGASFSFNEEICSKRRVVQFVSVWCSLLRINFFLNPVTNSFVEELFCLVLEDRKRLEGMDDIVARMSTIRATRESMRLVLARHPATVLDCGVLSAHTPCPILPSDVCNQIVCLADTTCFVMSIRVDKTAEEICELARRRLSFSAEPLNLVEVKSNGEKLIFSPQDRAIPTVLSLNSKLYVVSKEEIPTLIPMEDQNGPTTMTHSSILHLIDSQELSHQLFLFHLQLLRATDAIELLYQVIGRESFPLSMPFNLDLLVRRFNEVQHWATTEVLLASEENRAEILKKFIAITTHSQECRDLLTVFAITLGLSHTSVSRLSLTWAVLSLLFLTGPICTKHSLKLPPSTQKQFSEFESLLDPTRNHRMYRVLVSKMASPYIPFVPLILKDLMFIHQGNKSFYNGLVNFEKMVSDALADFHVPMVLQQMFAKIFRNFQQCKAHMSSGPEFVEPQSLIRNLRVIDNQKKLMQLSYDIEPKTAQRRGY</sequence>
<keyword evidence="1 2" id="KW-0344">Guanine-nucleotide releasing factor</keyword>
<dbReference type="SUPFAM" id="SSF46785">
    <property type="entry name" value="Winged helix' DNA-binding domain"/>
    <property type="match status" value="1"/>
</dbReference>
<feature type="domain" description="Ras-GEF" evidence="3">
    <location>
        <begin position="822"/>
        <end position="1085"/>
    </location>
</feature>
<dbReference type="GO" id="GO:0005085">
    <property type="term" value="F:guanyl-nucleotide exchange factor activity"/>
    <property type="evidence" value="ECO:0007669"/>
    <property type="project" value="UniProtKB-KW"/>
</dbReference>
<dbReference type="CDD" id="cd00038">
    <property type="entry name" value="CAP_ED"/>
    <property type="match status" value="2"/>
</dbReference>
<dbReference type="InterPro" id="IPR029071">
    <property type="entry name" value="Ubiquitin-like_domsf"/>
</dbReference>
<dbReference type="Gene3D" id="1.10.840.10">
    <property type="entry name" value="Ras guanine-nucleotide exchange factors catalytic domain"/>
    <property type="match status" value="1"/>
</dbReference>
<dbReference type="EnsemblMetazoa" id="CJA14116.1">
    <property type="protein sequence ID" value="CJA14116.1"/>
    <property type="gene ID" value="WBGene00133320"/>
</dbReference>
<dbReference type="Gene3D" id="2.60.120.10">
    <property type="entry name" value="Jelly Rolls"/>
    <property type="match status" value="2"/>
</dbReference>
<dbReference type="Pfam" id="PF00617">
    <property type="entry name" value="RasGEF"/>
    <property type="match status" value="1"/>
</dbReference>
<evidence type="ECO:0000256" key="2">
    <source>
        <dbReference type="PROSITE-ProRule" id="PRU00168"/>
    </source>
</evidence>
<dbReference type="InterPro" id="IPR000595">
    <property type="entry name" value="cNMP-bd_dom"/>
</dbReference>
<dbReference type="InterPro" id="IPR008937">
    <property type="entry name" value="Ras-like_GEF"/>
</dbReference>
<reference evidence="7" key="2">
    <citation type="submission" date="2022-06" db="UniProtKB">
        <authorList>
            <consortium name="EnsemblMetazoa"/>
        </authorList>
    </citation>
    <scope>IDENTIFICATION</scope>
    <source>
        <strain evidence="7">DF5081</strain>
    </source>
</reference>
<evidence type="ECO:0000259" key="6">
    <source>
        <dbReference type="PROSITE" id="PS50212"/>
    </source>
</evidence>
<dbReference type="CDD" id="cd06224">
    <property type="entry name" value="REM"/>
    <property type="match status" value="1"/>
</dbReference>
<dbReference type="PANTHER" id="PTHR23113:SF327">
    <property type="entry name" value="EXCHANGE PROTEIN DIRECTLY ACTIVATED BY CAMP, ISOFORM E"/>
    <property type="match status" value="1"/>
</dbReference>
<feature type="domain" description="Cyclic nucleotide-binding" evidence="4">
    <location>
        <begin position="398"/>
        <end position="498"/>
    </location>
</feature>
<feature type="domain" description="DEP" evidence="5">
    <location>
        <begin position="253"/>
        <end position="335"/>
    </location>
</feature>
<dbReference type="SMART" id="SM00100">
    <property type="entry name" value="cNMP"/>
    <property type="match status" value="2"/>
</dbReference>
<dbReference type="InterPro" id="IPR001895">
    <property type="entry name" value="RASGEF_cat_dom"/>
</dbReference>
<dbReference type="Gene3D" id="1.10.10.10">
    <property type="entry name" value="Winged helix-like DNA-binding domain superfamily/Winged helix DNA-binding domain"/>
    <property type="match status" value="1"/>
</dbReference>
<dbReference type="InterPro" id="IPR036964">
    <property type="entry name" value="RASGEF_cat_dom_sf"/>
</dbReference>
<dbReference type="PROSITE" id="PS50042">
    <property type="entry name" value="CNMP_BINDING_3"/>
    <property type="match status" value="2"/>
</dbReference>
<dbReference type="GO" id="GO:0005886">
    <property type="term" value="C:plasma membrane"/>
    <property type="evidence" value="ECO:0007669"/>
    <property type="project" value="TreeGrafter"/>
</dbReference>
<dbReference type="InterPro" id="IPR023578">
    <property type="entry name" value="Ras_GEF_dom_sf"/>
</dbReference>
<evidence type="ECO:0000259" key="3">
    <source>
        <dbReference type="PROSITE" id="PS50009"/>
    </source>
</evidence>
<proteinExistence type="predicted"/>
<feature type="domain" description="N-terminal Ras-GEF" evidence="6">
    <location>
        <begin position="539"/>
        <end position="681"/>
    </location>
</feature>
<feature type="domain" description="Cyclic nucleotide-binding" evidence="4">
    <location>
        <begin position="22"/>
        <end position="130"/>
    </location>
</feature>
<dbReference type="SUPFAM" id="SSF48366">
    <property type="entry name" value="Ras GEF"/>
    <property type="match status" value="1"/>
</dbReference>
<dbReference type="Proteomes" id="UP000005237">
    <property type="component" value="Unassembled WGS sequence"/>
</dbReference>
<evidence type="ECO:0000259" key="4">
    <source>
        <dbReference type="PROSITE" id="PS50042"/>
    </source>
</evidence>
<reference evidence="8" key="1">
    <citation type="submission" date="2010-08" db="EMBL/GenBank/DDBJ databases">
        <authorList>
            <consortium name="Caenorhabditis japonica Sequencing Consortium"/>
            <person name="Wilson R.K."/>
        </authorList>
    </citation>
    <scope>NUCLEOTIDE SEQUENCE [LARGE SCALE GENOMIC DNA]</scope>
    <source>
        <strain evidence="8">DF5081</strain>
    </source>
</reference>
<dbReference type="Gene3D" id="1.10.8.1240">
    <property type="match status" value="1"/>
</dbReference>
<dbReference type="SUPFAM" id="SSF54236">
    <property type="entry name" value="Ubiquitin-like"/>
    <property type="match status" value="1"/>
</dbReference>
<evidence type="ECO:0000256" key="1">
    <source>
        <dbReference type="ARBA" id="ARBA00022658"/>
    </source>
</evidence>
<dbReference type="InterPro" id="IPR019804">
    <property type="entry name" value="Ras_G-nucl-exch_fac_CS"/>
</dbReference>
<dbReference type="Pfam" id="PF00610">
    <property type="entry name" value="DEP"/>
    <property type="match status" value="1"/>
</dbReference>
<accession>A0A8R1I3G6</accession>
<dbReference type="PANTHER" id="PTHR23113">
    <property type="entry name" value="GUANINE NUCLEOTIDE EXCHANGE FACTOR"/>
    <property type="match status" value="1"/>
</dbReference>
<dbReference type="PRINTS" id="PR00103">
    <property type="entry name" value="CAMPKINASE"/>
</dbReference>
<dbReference type="InterPro" id="IPR018490">
    <property type="entry name" value="cNMP-bd_dom_sf"/>
</dbReference>
<dbReference type="InterPro" id="IPR014710">
    <property type="entry name" value="RmlC-like_jellyroll"/>
</dbReference>
<dbReference type="SMART" id="SM00229">
    <property type="entry name" value="RasGEFN"/>
    <property type="match status" value="1"/>
</dbReference>
<dbReference type="Pfam" id="PF00027">
    <property type="entry name" value="cNMP_binding"/>
    <property type="match status" value="2"/>
</dbReference>
<dbReference type="PROSITE" id="PS50186">
    <property type="entry name" value="DEP"/>
    <property type="match status" value="1"/>
</dbReference>
<dbReference type="InterPro" id="IPR000651">
    <property type="entry name" value="Ras-like_Gua-exchang_fac_N"/>
</dbReference>
<dbReference type="SMART" id="SM00049">
    <property type="entry name" value="DEP"/>
    <property type="match status" value="1"/>
</dbReference>
<dbReference type="InterPro" id="IPR000591">
    <property type="entry name" value="DEP_dom"/>
</dbReference>
<dbReference type="PROSITE" id="PS50009">
    <property type="entry name" value="RASGEF_CAT"/>
    <property type="match status" value="1"/>
</dbReference>
<dbReference type="PROSITE" id="PS50212">
    <property type="entry name" value="RASGEF_NTER"/>
    <property type="match status" value="1"/>
</dbReference>
<dbReference type="PROSITE" id="PS00720">
    <property type="entry name" value="RASGEF"/>
    <property type="match status" value="1"/>
</dbReference>
<evidence type="ECO:0000313" key="8">
    <source>
        <dbReference type="Proteomes" id="UP000005237"/>
    </source>
</evidence>
<evidence type="ECO:0000313" key="7">
    <source>
        <dbReference type="EnsemblMetazoa" id="CJA14116.1"/>
    </source>
</evidence>
<protein>
    <submittedName>
        <fullName evidence="7">Uncharacterized protein</fullName>
    </submittedName>
</protein>
<evidence type="ECO:0000259" key="5">
    <source>
        <dbReference type="PROSITE" id="PS50186"/>
    </source>
</evidence>
<dbReference type="SUPFAM" id="SSF51206">
    <property type="entry name" value="cAMP-binding domain-like"/>
    <property type="match status" value="2"/>
</dbReference>
<dbReference type="SMART" id="SM00147">
    <property type="entry name" value="RasGEF"/>
    <property type="match status" value="1"/>
</dbReference>
<dbReference type="InterPro" id="IPR036388">
    <property type="entry name" value="WH-like_DNA-bd_sf"/>
</dbReference>
<dbReference type="Gene3D" id="3.10.20.90">
    <property type="entry name" value="Phosphatidylinositol 3-kinase Catalytic Subunit, Chain A, domain 1"/>
    <property type="match status" value="1"/>
</dbReference>